<dbReference type="PROSITE" id="PS50850">
    <property type="entry name" value="MFS"/>
    <property type="match status" value="1"/>
</dbReference>
<feature type="transmembrane region" description="Helical" evidence="8">
    <location>
        <begin position="153"/>
        <end position="171"/>
    </location>
</feature>
<dbReference type="GO" id="GO:0005886">
    <property type="term" value="C:plasma membrane"/>
    <property type="evidence" value="ECO:0007669"/>
    <property type="project" value="UniProtKB-SubCell"/>
</dbReference>
<dbReference type="PROSITE" id="PS00216">
    <property type="entry name" value="SUGAR_TRANSPORT_1"/>
    <property type="match status" value="1"/>
</dbReference>
<protein>
    <submittedName>
        <fullName evidence="10">MFS transporter</fullName>
    </submittedName>
</protein>
<evidence type="ECO:0000256" key="6">
    <source>
        <dbReference type="ARBA" id="ARBA00023136"/>
    </source>
</evidence>
<feature type="compositionally biased region" description="Gly residues" evidence="7">
    <location>
        <begin position="271"/>
        <end position="291"/>
    </location>
</feature>
<feature type="transmembrane region" description="Helical" evidence="8">
    <location>
        <begin position="183"/>
        <end position="203"/>
    </location>
</feature>
<keyword evidence="5 8" id="KW-1133">Transmembrane helix</keyword>
<evidence type="ECO:0000256" key="5">
    <source>
        <dbReference type="ARBA" id="ARBA00022989"/>
    </source>
</evidence>
<keyword evidence="4 8" id="KW-0812">Transmembrane</keyword>
<evidence type="ECO:0000256" key="2">
    <source>
        <dbReference type="ARBA" id="ARBA00010992"/>
    </source>
</evidence>
<dbReference type="AlphaFoldDB" id="A0A949N754"/>
<dbReference type="Gene3D" id="1.20.1250.20">
    <property type="entry name" value="MFS general substrate transporter like domains"/>
    <property type="match status" value="1"/>
</dbReference>
<dbReference type="InterPro" id="IPR003663">
    <property type="entry name" value="Sugar/inositol_transpt"/>
</dbReference>
<dbReference type="PANTHER" id="PTHR48020">
    <property type="entry name" value="PROTON MYO-INOSITOL COTRANSPORTER"/>
    <property type="match status" value="1"/>
</dbReference>
<dbReference type="InterPro" id="IPR050814">
    <property type="entry name" value="Myo-inositol_Transporter"/>
</dbReference>
<reference evidence="10" key="1">
    <citation type="submission" date="2021-06" db="EMBL/GenBank/DDBJ databases">
        <title>Sequencing of actinobacteria type strains.</title>
        <authorList>
            <person name="Nguyen G.-S."/>
            <person name="Wentzel A."/>
        </authorList>
    </citation>
    <scope>NUCLEOTIDE SEQUENCE</scope>
    <source>
        <strain evidence="10">P38-E01</strain>
    </source>
</reference>
<dbReference type="PRINTS" id="PR00171">
    <property type="entry name" value="SUGRTRNSPORT"/>
</dbReference>
<evidence type="ECO:0000313" key="10">
    <source>
        <dbReference type="EMBL" id="MBU7597141.1"/>
    </source>
</evidence>
<evidence type="ECO:0000256" key="1">
    <source>
        <dbReference type="ARBA" id="ARBA00004651"/>
    </source>
</evidence>
<dbReference type="GO" id="GO:0022857">
    <property type="term" value="F:transmembrane transporter activity"/>
    <property type="evidence" value="ECO:0007669"/>
    <property type="project" value="InterPro"/>
</dbReference>
<feature type="transmembrane region" description="Helical" evidence="8">
    <location>
        <begin position="30"/>
        <end position="54"/>
    </location>
</feature>
<feature type="region of interest" description="Disordered" evidence="7">
    <location>
        <begin position="237"/>
        <end position="321"/>
    </location>
</feature>
<dbReference type="InterPro" id="IPR005829">
    <property type="entry name" value="Sugar_transporter_CS"/>
</dbReference>
<organism evidence="10 11">
    <name type="scientific">Streptomyces tardus</name>
    <dbReference type="NCBI Taxonomy" id="2780544"/>
    <lineage>
        <taxon>Bacteria</taxon>
        <taxon>Bacillati</taxon>
        <taxon>Actinomycetota</taxon>
        <taxon>Actinomycetes</taxon>
        <taxon>Kitasatosporales</taxon>
        <taxon>Streptomycetaceae</taxon>
        <taxon>Streptomyces</taxon>
    </lineage>
</organism>
<dbReference type="InterPro" id="IPR005828">
    <property type="entry name" value="MFS_sugar_transport-like"/>
</dbReference>
<dbReference type="InterPro" id="IPR020846">
    <property type="entry name" value="MFS_dom"/>
</dbReference>
<feature type="transmembrane region" description="Helical" evidence="8">
    <location>
        <begin position="66"/>
        <end position="84"/>
    </location>
</feature>
<evidence type="ECO:0000313" key="11">
    <source>
        <dbReference type="Proteomes" id="UP000694501"/>
    </source>
</evidence>
<feature type="domain" description="Major facilitator superfamily (MFS) profile" evidence="9">
    <location>
        <begin position="29"/>
        <end position="321"/>
    </location>
</feature>
<dbReference type="Pfam" id="PF00083">
    <property type="entry name" value="Sugar_tr"/>
    <property type="match status" value="1"/>
</dbReference>
<proteinExistence type="inferred from homology"/>
<comment type="subcellular location">
    <subcellularLocation>
        <location evidence="1">Cell membrane</location>
        <topology evidence="1">Multi-pass membrane protein</topology>
    </subcellularLocation>
</comment>
<comment type="caution">
    <text evidence="10">The sequence shown here is derived from an EMBL/GenBank/DDBJ whole genome shotgun (WGS) entry which is preliminary data.</text>
</comment>
<dbReference type="PANTHER" id="PTHR48020:SF12">
    <property type="entry name" value="PROTON MYO-INOSITOL COTRANSPORTER"/>
    <property type="match status" value="1"/>
</dbReference>
<dbReference type="InterPro" id="IPR036259">
    <property type="entry name" value="MFS_trans_sf"/>
</dbReference>
<evidence type="ECO:0000259" key="9">
    <source>
        <dbReference type="PROSITE" id="PS50850"/>
    </source>
</evidence>
<dbReference type="EMBL" id="JAELVF020000001">
    <property type="protein sequence ID" value="MBU7597141.1"/>
    <property type="molecule type" value="Genomic_DNA"/>
</dbReference>
<dbReference type="Proteomes" id="UP000694501">
    <property type="component" value="Unassembled WGS sequence"/>
</dbReference>
<comment type="similarity">
    <text evidence="2">Belongs to the major facilitator superfamily. Sugar transporter (TC 2.A.1.1) family.</text>
</comment>
<name>A0A949N754_9ACTN</name>
<keyword evidence="11" id="KW-1185">Reference proteome</keyword>
<evidence type="ECO:0000256" key="7">
    <source>
        <dbReference type="SAM" id="MobiDB-lite"/>
    </source>
</evidence>
<feature type="transmembrane region" description="Helical" evidence="8">
    <location>
        <begin position="120"/>
        <end position="141"/>
    </location>
</feature>
<feature type="transmembrane region" description="Helical" evidence="8">
    <location>
        <begin position="96"/>
        <end position="114"/>
    </location>
</feature>
<evidence type="ECO:0000256" key="3">
    <source>
        <dbReference type="ARBA" id="ARBA00022448"/>
    </source>
</evidence>
<keyword evidence="3" id="KW-0813">Transport</keyword>
<evidence type="ECO:0000256" key="4">
    <source>
        <dbReference type="ARBA" id="ARBA00022692"/>
    </source>
</evidence>
<accession>A0A949N754</accession>
<dbReference type="SUPFAM" id="SSF103473">
    <property type="entry name" value="MFS general substrate transporter"/>
    <property type="match status" value="1"/>
</dbReference>
<keyword evidence="6 8" id="KW-0472">Membrane</keyword>
<sequence length="321" mass="33027">MGQGSSRGSGSGGPLAELPAKGVRKVYRSALVVALGGFLFGFDTGVVSGALLFFRHEFGLSSFQQGSVVSVLLIGAMFGALGAGRVADRIGRRRTLMLEGLIFVVGTVLAVTAQGYGSLMLARVVLGLAAGGASATVPIYLSELSPAEIRGRILGLNQLMITVGILGAYLVNLTFSSTENWRAMFGFGLVPATLLVLGALFFLPESPQWLIVQGRTDQARRQIARVTNEERANRLIRLVQGGGSEDDESSRRDDGGARNEGNGADTSATHGGDGSSGGNGRGGDGSSGGDGKGSKAESPAGGATRLPPAGVRCSRARCGRR</sequence>
<gene>
    <name evidence="10" type="ORF">JGS22_005705</name>
</gene>
<evidence type="ECO:0000256" key="8">
    <source>
        <dbReference type="SAM" id="Phobius"/>
    </source>
</evidence>
<dbReference type="PROSITE" id="PS00217">
    <property type="entry name" value="SUGAR_TRANSPORT_2"/>
    <property type="match status" value="1"/>
</dbReference>